<feature type="transmembrane region" description="Helical" evidence="4">
    <location>
        <begin position="102"/>
        <end position="126"/>
    </location>
</feature>
<feature type="transmembrane region" description="Helical" evidence="4">
    <location>
        <begin position="252"/>
        <end position="270"/>
    </location>
</feature>
<dbReference type="PANTHER" id="PTHR11360">
    <property type="entry name" value="MONOCARBOXYLATE TRANSPORTER"/>
    <property type="match status" value="1"/>
</dbReference>
<dbReference type="PANTHER" id="PTHR11360:SF284">
    <property type="entry name" value="EG:103B4.3 PROTEIN-RELATED"/>
    <property type="match status" value="1"/>
</dbReference>
<feature type="transmembrane region" description="Helical" evidence="4">
    <location>
        <begin position="309"/>
        <end position="334"/>
    </location>
</feature>
<dbReference type="Proteomes" id="UP000450012">
    <property type="component" value="Unassembled WGS sequence"/>
</dbReference>
<evidence type="ECO:0000256" key="3">
    <source>
        <dbReference type="ARBA" id="ARBA00023136"/>
    </source>
</evidence>
<keyword evidence="2 4" id="KW-1133">Transmembrane helix</keyword>
<evidence type="ECO:0000313" key="6">
    <source>
        <dbReference type="EMBL" id="MYM69701.1"/>
    </source>
</evidence>
<feature type="transmembrane region" description="Helical" evidence="4">
    <location>
        <begin position="169"/>
        <end position="189"/>
    </location>
</feature>
<keyword evidence="7" id="KW-1185">Reference proteome</keyword>
<feature type="transmembrane region" description="Helical" evidence="4">
    <location>
        <begin position="217"/>
        <end position="240"/>
    </location>
</feature>
<feature type="transmembrane region" description="Helical" evidence="4">
    <location>
        <begin position="373"/>
        <end position="392"/>
    </location>
</feature>
<dbReference type="GO" id="GO:0022857">
    <property type="term" value="F:transmembrane transporter activity"/>
    <property type="evidence" value="ECO:0007669"/>
    <property type="project" value="InterPro"/>
</dbReference>
<feature type="domain" description="Major facilitator superfamily (MFS) profile" evidence="5">
    <location>
        <begin position="10"/>
        <end position="394"/>
    </location>
</feature>
<dbReference type="EMBL" id="WWCK01000007">
    <property type="protein sequence ID" value="MYM69701.1"/>
    <property type="molecule type" value="Genomic_DNA"/>
</dbReference>
<feature type="transmembrane region" description="Helical" evidence="4">
    <location>
        <begin position="78"/>
        <end position="96"/>
    </location>
</feature>
<feature type="transmembrane region" description="Helical" evidence="4">
    <location>
        <begin position="12"/>
        <end position="31"/>
    </location>
</feature>
<protein>
    <submittedName>
        <fullName evidence="6">MFS transporter</fullName>
    </submittedName>
</protein>
<evidence type="ECO:0000256" key="4">
    <source>
        <dbReference type="SAM" id="Phobius"/>
    </source>
</evidence>
<proteinExistence type="predicted"/>
<dbReference type="InterPro" id="IPR020846">
    <property type="entry name" value="MFS_dom"/>
</dbReference>
<dbReference type="RefSeq" id="WP_161016214.1">
    <property type="nucleotide sequence ID" value="NZ_WWCK01000007.1"/>
</dbReference>
<name>A0A7X4GU42_9BURK</name>
<feature type="transmembrane region" description="Helical" evidence="4">
    <location>
        <begin position="138"/>
        <end position="157"/>
    </location>
</feature>
<reference evidence="6 7" key="1">
    <citation type="submission" date="2019-12" db="EMBL/GenBank/DDBJ databases">
        <title>Novel species isolated from a subtropical stream in China.</title>
        <authorList>
            <person name="Lu H."/>
        </authorList>
    </citation>
    <scope>NUCLEOTIDE SEQUENCE [LARGE SCALE GENOMIC DNA]</scope>
    <source>
        <strain evidence="6 7">FT55W</strain>
    </source>
</reference>
<dbReference type="SUPFAM" id="SSF103473">
    <property type="entry name" value="MFS general substrate transporter"/>
    <property type="match status" value="1"/>
</dbReference>
<dbReference type="InterPro" id="IPR011701">
    <property type="entry name" value="MFS"/>
</dbReference>
<gene>
    <name evidence="6" type="ORF">GTP45_23065</name>
</gene>
<organism evidence="6 7">
    <name type="scientific">Duganella rivi</name>
    <dbReference type="NCBI Taxonomy" id="2666083"/>
    <lineage>
        <taxon>Bacteria</taxon>
        <taxon>Pseudomonadati</taxon>
        <taxon>Pseudomonadota</taxon>
        <taxon>Betaproteobacteria</taxon>
        <taxon>Burkholderiales</taxon>
        <taxon>Oxalobacteraceae</taxon>
        <taxon>Telluria group</taxon>
        <taxon>Duganella</taxon>
    </lineage>
</organism>
<dbReference type="PROSITE" id="PS50850">
    <property type="entry name" value="MFS"/>
    <property type="match status" value="1"/>
</dbReference>
<feature type="transmembrane region" description="Helical" evidence="4">
    <location>
        <begin position="341"/>
        <end position="361"/>
    </location>
</feature>
<sequence length="403" mass="43290">MFTADRQLTLKNVLLATGVVLTLAMGVRHGFGFWMQPISQANGWTRETYSLAQAMQNLMWGAFGPFAGMAADRFGTMRVVLVGAIAYMLGLVWMATVTHPTLFVLGSGVLVGIGLACTAFGAVSGIIGRVAPPEKRSWAFGISGAASSFGQFMMMPIEQQLISAVGWQNAFYILGALIVLLMIPMAFYLREPAVEHAHGPQQSIREAASEALGNRSFLFLVAGYFVCGFQVVFIGVHLPAYLKDQGIGNPGVAVLALALIGLFNIFGSYYAGKLGGRFPKRYLLSTIYFSRSVVISLFLLAPLMPLTVYLFAAAMGVLWLSTVPLTNGIIAGVFGVKHMSMLAGIVFFSHQVGSFLGVWLGGYLYSTQGNYNMVWGIAIALGVMSGLINLPINERPIVRAQAA</sequence>
<accession>A0A7X4GU42</accession>
<dbReference type="InterPro" id="IPR050327">
    <property type="entry name" value="Proton-linked_MCT"/>
</dbReference>
<evidence type="ECO:0000256" key="1">
    <source>
        <dbReference type="ARBA" id="ARBA00022692"/>
    </source>
</evidence>
<dbReference type="Pfam" id="PF07690">
    <property type="entry name" value="MFS_1"/>
    <property type="match status" value="1"/>
</dbReference>
<dbReference type="InterPro" id="IPR036259">
    <property type="entry name" value="MFS_trans_sf"/>
</dbReference>
<keyword evidence="1 4" id="KW-0812">Transmembrane</keyword>
<dbReference type="AlphaFoldDB" id="A0A7X4GU42"/>
<evidence type="ECO:0000256" key="2">
    <source>
        <dbReference type="ARBA" id="ARBA00022989"/>
    </source>
</evidence>
<dbReference type="CDD" id="cd17355">
    <property type="entry name" value="MFS_YcxA_like"/>
    <property type="match status" value="1"/>
</dbReference>
<evidence type="ECO:0000259" key="5">
    <source>
        <dbReference type="PROSITE" id="PS50850"/>
    </source>
</evidence>
<comment type="caution">
    <text evidence="6">The sequence shown here is derived from an EMBL/GenBank/DDBJ whole genome shotgun (WGS) entry which is preliminary data.</text>
</comment>
<dbReference type="Gene3D" id="1.20.1250.20">
    <property type="entry name" value="MFS general substrate transporter like domains"/>
    <property type="match status" value="1"/>
</dbReference>
<evidence type="ECO:0000313" key="7">
    <source>
        <dbReference type="Proteomes" id="UP000450012"/>
    </source>
</evidence>
<keyword evidence="3 4" id="KW-0472">Membrane</keyword>
<feature type="transmembrane region" description="Helical" evidence="4">
    <location>
        <begin position="51"/>
        <end position="71"/>
    </location>
</feature>